<sequence length="126" mass="13896">MKKKAGPKGSLLSICFRQKEATLEKEQSRKALFRKEAVSRGPLPAKKSRAGREALPSVRCAKEWSALTEHSKFSKFKRATVSARAGPKRENEVLSFCPGLCGTKKNNAELLSAAPVEPSWTLNVLR</sequence>
<dbReference type="EMBL" id="JANPWB010000010">
    <property type="protein sequence ID" value="KAJ1142123.1"/>
    <property type="molecule type" value="Genomic_DNA"/>
</dbReference>
<dbReference type="AlphaFoldDB" id="A0AAV7QUN4"/>
<reference evidence="1" key="1">
    <citation type="journal article" date="2022" name="bioRxiv">
        <title>Sequencing and chromosome-scale assembly of the giantPleurodeles waltlgenome.</title>
        <authorList>
            <person name="Brown T."/>
            <person name="Elewa A."/>
            <person name="Iarovenko S."/>
            <person name="Subramanian E."/>
            <person name="Araus A.J."/>
            <person name="Petzold A."/>
            <person name="Susuki M."/>
            <person name="Suzuki K.-i.T."/>
            <person name="Hayashi T."/>
            <person name="Toyoda A."/>
            <person name="Oliveira C."/>
            <person name="Osipova E."/>
            <person name="Leigh N.D."/>
            <person name="Simon A."/>
            <person name="Yun M.H."/>
        </authorList>
    </citation>
    <scope>NUCLEOTIDE SEQUENCE</scope>
    <source>
        <strain evidence="1">20211129_DDA</strain>
        <tissue evidence="1">Liver</tissue>
    </source>
</reference>
<keyword evidence="2" id="KW-1185">Reference proteome</keyword>
<gene>
    <name evidence="1" type="ORF">NDU88_008450</name>
</gene>
<proteinExistence type="predicted"/>
<protein>
    <submittedName>
        <fullName evidence="1">Uncharacterized protein</fullName>
    </submittedName>
</protein>
<organism evidence="1 2">
    <name type="scientific">Pleurodeles waltl</name>
    <name type="common">Iberian ribbed newt</name>
    <dbReference type="NCBI Taxonomy" id="8319"/>
    <lineage>
        <taxon>Eukaryota</taxon>
        <taxon>Metazoa</taxon>
        <taxon>Chordata</taxon>
        <taxon>Craniata</taxon>
        <taxon>Vertebrata</taxon>
        <taxon>Euteleostomi</taxon>
        <taxon>Amphibia</taxon>
        <taxon>Batrachia</taxon>
        <taxon>Caudata</taxon>
        <taxon>Salamandroidea</taxon>
        <taxon>Salamandridae</taxon>
        <taxon>Pleurodelinae</taxon>
        <taxon>Pleurodeles</taxon>
    </lineage>
</organism>
<name>A0AAV7QUN4_PLEWA</name>
<comment type="caution">
    <text evidence="1">The sequence shown here is derived from an EMBL/GenBank/DDBJ whole genome shotgun (WGS) entry which is preliminary data.</text>
</comment>
<dbReference type="Proteomes" id="UP001066276">
    <property type="component" value="Chromosome 6"/>
</dbReference>
<evidence type="ECO:0000313" key="1">
    <source>
        <dbReference type="EMBL" id="KAJ1142123.1"/>
    </source>
</evidence>
<evidence type="ECO:0000313" key="2">
    <source>
        <dbReference type="Proteomes" id="UP001066276"/>
    </source>
</evidence>
<accession>A0AAV7QUN4</accession>